<evidence type="ECO:0000313" key="2">
    <source>
        <dbReference type="EMBL" id="KAA1400381.1"/>
    </source>
</evidence>
<name>A0A5M4FK01_9ACTN</name>
<proteinExistence type="predicted"/>
<evidence type="ECO:0000313" key="3">
    <source>
        <dbReference type="Proteomes" id="UP000380867"/>
    </source>
</evidence>
<dbReference type="EMBL" id="SDPQ02000001">
    <property type="protein sequence ID" value="KAA1400381.1"/>
    <property type="molecule type" value="Genomic_DNA"/>
</dbReference>
<dbReference type="Gene3D" id="3.30.465.10">
    <property type="match status" value="1"/>
</dbReference>
<dbReference type="GO" id="GO:0016491">
    <property type="term" value="F:oxidoreductase activity"/>
    <property type="evidence" value="ECO:0007669"/>
    <property type="project" value="InterPro"/>
</dbReference>
<feature type="domain" description="FAD-binding PCMH-type" evidence="1">
    <location>
        <begin position="1"/>
        <end position="173"/>
    </location>
</feature>
<dbReference type="PANTHER" id="PTHR42659:SF9">
    <property type="entry name" value="XANTHINE DEHYDROGENASE FAD-BINDING SUBUNIT XDHB-RELATED"/>
    <property type="match status" value="1"/>
</dbReference>
<reference evidence="2" key="1">
    <citation type="submission" date="2019-09" db="EMBL/GenBank/DDBJ databases">
        <authorList>
            <person name="Li J."/>
        </authorList>
    </citation>
    <scope>NUCLEOTIDE SEQUENCE [LARGE SCALE GENOMIC DNA]</scope>
    <source>
        <strain evidence="2">JCM 14732</strain>
    </source>
</reference>
<dbReference type="InterPro" id="IPR016169">
    <property type="entry name" value="FAD-bd_PCMH_sub2"/>
</dbReference>
<evidence type="ECO:0000259" key="1">
    <source>
        <dbReference type="PROSITE" id="PS51387"/>
    </source>
</evidence>
<comment type="caution">
    <text evidence="2">The sequence shown here is derived from an EMBL/GenBank/DDBJ whole genome shotgun (WGS) entry which is preliminary data.</text>
</comment>
<dbReference type="Proteomes" id="UP000380867">
    <property type="component" value="Unassembled WGS sequence"/>
</dbReference>
<accession>A0A5M4FK01</accession>
<protein>
    <submittedName>
        <fullName evidence="2">FAD-binding molybdopterin dehydrogenase</fullName>
    </submittedName>
</protein>
<dbReference type="AlphaFoldDB" id="A0A5M4FK01"/>
<dbReference type="RefSeq" id="WP_149688474.1">
    <property type="nucleotide sequence ID" value="NZ_SDPQ02000001.1"/>
</dbReference>
<organism evidence="2 3">
    <name type="scientific">Aeromicrobium ginsengisoli</name>
    <dbReference type="NCBI Taxonomy" id="363867"/>
    <lineage>
        <taxon>Bacteria</taxon>
        <taxon>Bacillati</taxon>
        <taxon>Actinomycetota</taxon>
        <taxon>Actinomycetes</taxon>
        <taxon>Propionibacteriales</taxon>
        <taxon>Nocardioidaceae</taxon>
        <taxon>Aeromicrobium</taxon>
    </lineage>
</organism>
<dbReference type="SUPFAM" id="SSF56176">
    <property type="entry name" value="FAD-binding/transporter-associated domain-like"/>
    <property type="match status" value="1"/>
</dbReference>
<dbReference type="GO" id="GO:0071949">
    <property type="term" value="F:FAD binding"/>
    <property type="evidence" value="ECO:0007669"/>
    <property type="project" value="InterPro"/>
</dbReference>
<dbReference type="InterPro" id="IPR016166">
    <property type="entry name" value="FAD-bd_PCMH"/>
</dbReference>
<dbReference type="InterPro" id="IPR051312">
    <property type="entry name" value="Diverse_Substr_Oxidored"/>
</dbReference>
<dbReference type="OrthoDB" id="3574189at2"/>
<keyword evidence="3" id="KW-1185">Reference proteome</keyword>
<dbReference type="InterPro" id="IPR036318">
    <property type="entry name" value="FAD-bd_PCMH-like_sf"/>
</dbReference>
<dbReference type="PANTHER" id="PTHR42659">
    <property type="entry name" value="XANTHINE DEHYDROGENASE SUBUNIT C-RELATED"/>
    <property type="match status" value="1"/>
</dbReference>
<dbReference type="InterPro" id="IPR002346">
    <property type="entry name" value="Mopterin_DH_FAD-bd"/>
</dbReference>
<dbReference type="PROSITE" id="PS51387">
    <property type="entry name" value="FAD_PCMH"/>
    <property type="match status" value="1"/>
</dbReference>
<gene>
    <name evidence="2" type="ORF">ESP70_006550</name>
</gene>
<sequence>MDLHTVEALRPAHTRDDLRLAAGETLLGGGSWLFSEPQPGVTGLVDLTAMGWQPWEITADGLSVAATCTIAQLLEPPAPPAWVASPLFRQCADAFLMSFKIWNTATVGGNLCLALPAGAMISLATALDAEAVVWTPDGGERREPVAAFVRGPGLTSLQAGEVLRSVDYPIAALQGRTAFRKIALTPMGRSSAVVIGRLDGDGGFTLAVSAATPRPYVFRFDTTPTTADVRLALDTVDEWYADPHGSPDWRAAVTLELATEVCAELA</sequence>
<dbReference type="Pfam" id="PF00941">
    <property type="entry name" value="FAD_binding_5"/>
    <property type="match status" value="1"/>
</dbReference>